<reference evidence="2 3" key="1">
    <citation type="journal article" date="2019" name="Int. J. Syst. Evol. Microbiol.">
        <title>The Global Catalogue of Microorganisms (GCM) 10K type strain sequencing project: providing services to taxonomists for standard genome sequencing and annotation.</title>
        <authorList>
            <consortium name="The Broad Institute Genomics Platform"/>
            <consortium name="The Broad Institute Genome Sequencing Center for Infectious Disease"/>
            <person name="Wu L."/>
            <person name="Ma J."/>
        </authorList>
    </citation>
    <scope>NUCLEOTIDE SEQUENCE [LARGE SCALE GENOMIC DNA]</scope>
    <source>
        <strain evidence="2 3">JCM 14306</strain>
    </source>
</reference>
<gene>
    <name evidence="2" type="ORF">GCM10009744_54640</name>
</gene>
<keyword evidence="1" id="KW-0732">Signal</keyword>
<proteinExistence type="predicted"/>
<comment type="caution">
    <text evidence="2">The sequence shown here is derived from an EMBL/GenBank/DDBJ whole genome shotgun (WGS) entry which is preliminary data.</text>
</comment>
<accession>A0ABN2FP12</accession>
<evidence type="ECO:0000256" key="1">
    <source>
        <dbReference type="SAM" id="SignalP"/>
    </source>
</evidence>
<keyword evidence="3" id="KW-1185">Reference proteome</keyword>
<sequence length="55" mass="5895">MRRKSCAVMLAVATAITVWLVPVQASQAVQVTQDRVVSDDPANFTPGGYFDNVIG</sequence>
<dbReference type="RefSeq" id="WP_344115078.1">
    <property type="nucleotide sequence ID" value="NZ_BAAANE010000009.1"/>
</dbReference>
<evidence type="ECO:0000313" key="2">
    <source>
        <dbReference type="EMBL" id="GAA1655196.1"/>
    </source>
</evidence>
<feature type="chain" id="PRO_5047278556" evidence="1">
    <location>
        <begin position="26"/>
        <end position="55"/>
    </location>
</feature>
<dbReference type="Proteomes" id="UP001501319">
    <property type="component" value="Unassembled WGS sequence"/>
</dbReference>
<name>A0ABN2FP12_9ACTN</name>
<feature type="signal peptide" evidence="1">
    <location>
        <begin position="1"/>
        <end position="25"/>
    </location>
</feature>
<organism evidence="2 3">
    <name type="scientific">Kribbella alba</name>
    <dbReference type="NCBI Taxonomy" id="190197"/>
    <lineage>
        <taxon>Bacteria</taxon>
        <taxon>Bacillati</taxon>
        <taxon>Actinomycetota</taxon>
        <taxon>Actinomycetes</taxon>
        <taxon>Propionibacteriales</taxon>
        <taxon>Kribbellaceae</taxon>
        <taxon>Kribbella</taxon>
    </lineage>
</organism>
<evidence type="ECO:0000313" key="3">
    <source>
        <dbReference type="Proteomes" id="UP001501319"/>
    </source>
</evidence>
<protein>
    <submittedName>
        <fullName evidence="2">Uncharacterized protein</fullName>
    </submittedName>
</protein>
<dbReference type="EMBL" id="BAAANE010000009">
    <property type="protein sequence ID" value="GAA1655196.1"/>
    <property type="molecule type" value="Genomic_DNA"/>
</dbReference>